<gene>
    <name evidence="1" type="ORF">IAG43_13595</name>
</gene>
<organism evidence="1 2">
    <name type="scientific">Streptomyces genisteinicus</name>
    <dbReference type="NCBI Taxonomy" id="2768068"/>
    <lineage>
        <taxon>Bacteria</taxon>
        <taxon>Bacillati</taxon>
        <taxon>Actinomycetota</taxon>
        <taxon>Actinomycetes</taxon>
        <taxon>Kitasatosporales</taxon>
        <taxon>Streptomycetaceae</taxon>
        <taxon>Streptomyces</taxon>
    </lineage>
</organism>
<dbReference type="KEGG" id="sgj:IAG43_13595"/>
<reference evidence="1 2" key="1">
    <citation type="submission" date="2020-08" db="EMBL/GenBank/DDBJ databases">
        <title>A novel species.</title>
        <authorList>
            <person name="Gao J."/>
        </authorList>
    </citation>
    <scope>NUCLEOTIDE SEQUENCE [LARGE SCALE GENOMIC DNA]</scope>
    <source>
        <strain evidence="1 2">CRPJ-33</strain>
    </source>
</reference>
<dbReference type="InterPro" id="IPR027417">
    <property type="entry name" value="P-loop_NTPase"/>
</dbReference>
<keyword evidence="2" id="KW-1185">Reference proteome</keyword>
<proteinExistence type="predicted"/>
<evidence type="ECO:0000313" key="2">
    <source>
        <dbReference type="Proteomes" id="UP000516230"/>
    </source>
</evidence>
<keyword evidence="1" id="KW-0547">Nucleotide-binding</keyword>
<keyword evidence="1" id="KW-0067">ATP-binding</keyword>
<dbReference type="AlphaFoldDB" id="A0A7H0HTJ4"/>
<protein>
    <submittedName>
        <fullName evidence="1">ATP-binding protein</fullName>
    </submittedName>
</protein>
<dbReference type="EMBL" id="CP060825">
    <property type="protein sequence ID" value="QNP63860.1"/>
    <property type="molecule type" value="Genomic_DNA"/>
</dbReference>
<dbReference type="Proteomes" id="UP000516230">
    <property type="component" value="Chromosome"/>
</dbReference>
<accession>A0A7H0HTJ4</accession>
<evidence type="ECO:0000313" key="1">
    <source>
        <dbReference type="EMBL" id="QNP63860.1"/>
    </source>
</evidence>
<sequence>MLAGHKAKFERMVSGGKEFNKLLREMGAEPYRFVEDPKDARRWWIYITLPEHVRETFDLHLEVLCLSAAYERVEPRTLDIIADRLRKGEARLDPDFAILLTPDGGAENLVRRRRGQLPILTVDANALIEHGAPISLRERIAQVMVTHDHYDLTKPITEPAAFYGRRAEVRQLDFALDRGQSVGIFGLRKAGKTSLLNYVEKHRAEQGKPVIRLDVSGLSAEQFQLGLLVECHKLVRAASGTAPRLTSLTRDGRPHPVASISTHWLNDLDILLDGLPGRLELFIDEIDQAWPGGRSNLDEEEARALLRCLTQLRGVIQRREAEGKDSIGIVCAGVDPAIFERPLLDGRDNLLYKFVRLSFLSPMKKDEMQEMVRSLGRRMGLRYRDPATIDFLFREFGGHPLLTRKACSAAAGTRPDDVIPWHVPLEALQETLHRRGPNTPRTEVADVLKSFADWFGDEAAMLPLLWSGDLDEQRDAREWAESEPDMAAHLMLYGITDENWAPRIHAMREHVLK</sequence>
<name>A0A7H0HTJ4_9ACTN</name>
<dbReference type="Gene3D" id="3.40.50.300">
    <property type="entry name" value="P-loop containing nucleotide triphosphate hydrolases"/>
    <property type="match status" value="1"/>
</dbReference>
<dbReference type="GO" id="GO:0005524">
    <property type="term" value="F:ATP binding"/>
    <property type="evidence" value="ECO:0007669"/>
    <property type="project" value="UniProtKB-KW"/>
</dbReference>
<dbReference type="SUPFAM" id="SSF52540">
    <property type="entry name" value="P-loop containing nucleoside triphosphate hydrolases"/>
    <property type="match status" value="1"/>
</dbReference>
<dbReference type="RefSeq" id="WP_187741017.1">
    <property type="nucleotide sequence ID" value="NZ_CP060825.1"/>
</dbReference>